<keyword evidence="5" id="KW-0547">Nucleotide-binding</keyword>
<sequence>MDHIHFTRGETRCAHQNDCEPRTTNHHRRAYVGIRAANGGHQRQTCPRMPAVVPLVTRPRWVGRSRRQQSSCSINIIVADKDLAALMRRVAHGKNHSSAPAGASMLGFFSATGRPLDPPPRKTPQSRGKNGYLTPLRGASSGSYALSRIKVGPPGSLPPLVTPPAPPLAAFTTTTTIPHPRPHYLKARPHPLPIRVHGKRVPLEVALLLRVAHIPQVVRLLNWLEKDDSFLLILERPEPCKDLYEYVTERGPLPEDEARNLMLQVVNIVRGVSCGGRDPPRHQGREPPGHHRQTRPTNFKDLVGSLLQRVAQLGVGYGELHLVFYRYDIGASLKDKTRGTASPRWRIRYRQTKQRRGSKLE</sequence>
<dbReference type="Gene3D" id="3.30.200.20">
    <property type="entry name" value="Phosphorylase Kinase, domain 1"/>
    <property type="match status" value="1"/>
</dbReference>
<dbReference type="SUPFAM" id="SSF56112">
    <property type="entry name" value="Protein kinase-like (PK-like)"/>
    <property type="match status" value="1"/>
</dbReference>
<dbReference type="GO" id="GO:0005524">
    <property type="term" value="F:ATP binding"/>
    <property type="evidence" value="ECO:0007669"/>
    <property type="project" value="UniProtKB-KW"/>
</dbReference>
<feature type="region of interest" description="Disordered" evidence="10">
    <location>
        <begin position="110"/>
        <end position="134"/>
    </location>
</feature>
<evidence type="ECO:0000256" key="5">
    <source>
        <dbReference type="ARBA" id="ARBA00022741"/>
    </source>
</evidence>
<dbReference type="InterPro" id="IPR051138">
    <property type="entry name" value="PIM_Ser/Thr_kinase"/>
</dbReference>
<evidence type="ECO:0000256" key="1">
    <source>
        <dbReference type="ARBA" id="ARBA00004340"/>
    </source>
</evidence>
<keyword evidence="12" id="KW-1185">Reference proteome</keyword>
<dbReference type="GO" id="GO:0043657">
    <property type="term" value="C:host cell"/>
    <property type="evidence" value="ECO:0007669"/>
    <property type="project" value="UniProtKB-SubCell"/>
</dbReference>
<feature type="compositionally biased region" description="Basic and acidic residues" evidence="10">
    <location>
        <begin position="278"/>
        <end position="289"/>
    </location>
</feature>
<dbReference type="GO" id="GO:0005737">
    <property type="term" value="C:cytoplasm"/>
    <property type="evidence" value="ECO:0007669"/>
    <property type="project" value="TreeGrafter"/>
</dbReference>
<proteinExistence type="predicted"/>
<evidence type="ECO:0000256" key="8">
    <source>
        <dbReference type="ARBA" id="ARBA00047899"/>
    </source>
</evidence>
<name>A0A8J5CF27_CHIOP</name>
<feature type="region of interest" description="Disordered" evidence="10">
    <location>
        <begin position="273"/>
        <end position="297"/>
    </location>
</feature>
<dbReference type="OrthoDB" id="193931at2759"/>
<evidence type="ECO:0000256" key="7">
    <source>
        <dbReference type="ARBA" id="ARBA00022840"/>
    </source>
</evidence>
<dbReference type="AlphaFoldDB" id="A0A8J5CF27"/>
<dbReference type="EMBL" id="JACEEZ010024252">
    <property type="protein sequence ID" value="KAG0710370.1"/>
    <property type="molecule type" value="Genomic_DNA"/>
</dbReference>
<comment type="caution">
    <text evidence="11">The sequence shown here is derived from an EMBL/GenBank/DDBJ whole genome shotgun (WGS) entry which is preliminary data.</text>
</comment>
<gene>
    <name evidence="11" type="primary">Pim1_0</name>
    <name evidence="11" type="ORF">GWK47_022960</name>
</gene>
<evidence type="ECO:0000256" key="10">
    <source>
        <dbReference type="SAM" id="MobiDB-lite"/>
    </source>
</evidence>
<dbReference type="Proteomes" id="UP000770661">
    <property type="component" value="Unassembled WGS sequence"/>
</dbReference>
<protein>
    <recommendedName>
        <fullName evidence="2">non-specific serine/threonine protein kinase</fullName>
        <ecNumber evidence="2">2.7.11.1</ecNumber>
    </recommendedName>
</protein>
<evidence type="ECO:0000313" key="11">
    <source>
        <dbReference type="EMBL" id="KAG0710370.1"/>
    </source>
</evidence>
<evidence type="ECO:0000313" key="12">
    <source>
        <dbReference type="Proteomes" id="UP000770661"/>
    </source>
</evidence>
<comment type="catalytic activity">
    <reaction evidence="8">
        <text>L-threonyl-[protein] + ATP = O-phospho-L-threonyl-[protein] + ADP + H(+)</text>
        <dbReference type="Rhea" id="RHEA:46608"/>
        <dbReference type="Rhea" id="RHEA-COMP:11060"/>
        <dbReference type="Rhea" id="RHEA-COMP:11605"/>
        <dbReference type="ChEBI" id="CHEBI:15378"/>
        <dbReference type="ChEBI" id="CHEBI:30013"/>
        <dbReference type="ChEBI" id="CHEBI:30616"/>
        <dbReference type="ChEBI" id="CHEBI:61977"/>
        <dbReference type="ChEBI" id="CHEBI:456216"/>
        <dbReference type="EC" id="2.7.11.1"/>
    </reaction>
</comment>
<accession>A0A8J5CF27</accession>
<keyword evidence="6 11" id="KW-0418">Kinase</keyword>
<evidence type="ECO:0000256" key="2">
    <source>
        <dbReference type="ARBA" id="ARBA00012513"/>
    </source>
</evidence>
<evidence type="ECO:0000256" key="3">
    <source>
        <dbReference type="ARBA" id="ARBA00022527"/>
    </source>
</evidence>
<organism evidence="11 12">
    <name type="scientific">Chionoecetes opilio</name>
    <name type="common">Atlantic snow crab</name>
    <name type="synonym">Cancer opilio</name>
    <dbReference type="NCBI Taxonomy" id="41210"/>
    <lineage>
        <taxon>Eukaryota</taxon>
        <taxon>Metazoa</taxon>
        <taxon>Ecdysozoa</taxon>
        <taxon>Arthropoda</taxon>
        <taxon>Crustacea</taxon>
        <taxon>Multicrustacea</taxon>
        <taxon>Malacostraca</taxon>
        <taxon>Eumalacostraca</taxon>
        <taxon>Eucarida</taxon>
        <taxon>Decapoda</taxon>
        <taxon>Pleocyemata</taxon>
        <taxon>Brachyura</taxon>
        <taxon>Eubrachyura</taxon>
        <taxon>Majoidea</taxon>
        <taxon>Majidae</taxon>
        <taxon>Chionoecetes</taxon>
    </lineage>
</organism>
<comment type="subcellular location">
    <subcellularLocation>
        <location evidence="1">Host cell</location>
    </subcellularLocation>
</comment>
<keyword evidence="3" id="KW-0723">Serine/threonine-protein kinase</keyword>
<dbReference type="GO" id="GO:0004674">
    <property type="term" value="F:protein serine/threonine kinase activity"/>
    <property type="evidence" value="ECO:0007669"/>
    <property type="project" value="UniProtKB-KW"/>
</dbReference>
<comment type="catalytic activity">
    <reaction evidence="9">
        <text>L-seryl-[protein] + ATP = O-phospho-L-seryl-[protein] + ADP + H(+)</text>
        <dbReference type="Rhea" id="RHEA:17989"/>
        <dbReference type="Rhea" id="RHEA-COMP:9863"/>
        <dbReference type="Rhea" id="RHEA-COMP:11604"/>
        <dbReference type="ChEBI" id="CHEBI:15378"/>
        <dbReference type="ChEBI" id="CHEBI:29999"/>
        <dbReference type="ChEBI" id="CHEBI:30616"/>
        <dbReference type="ChEBI" id="CHEBI:83421"/>
        <dbReference type="ChEBI" id="CHEBI:456216"/>
        <dbReference type="EC" id="2.7.11.1"/>
    </reaction>
</comment>
<keyword evidence="7" id="KW-0067">ATP-binding</keyword>
<keyword evidence="4" id="KW-0808">Transferase</keyword>
<reference evidence="11" key="1">
    <citation type="submission" date="2020-07" db="EMBL/GenBank/DDBJ databases">
        <title>The High-quality genome of the commercially important snow crab, Chionoecetes opilio.</title>
        <authorList>
            <person name="Jeong J.-H."/>
            <person name="Ryu S."/>
        </authorList>
    </citation>
    <scope>NUCLEOTIDE SEQUENCE</scope>
    <source>
        <strain evidence="11">MADBK_172401_WGS</strain>
        <tissue evidence="11">Digestive gland</tissue>
    </source>
</reference>
<evidence type="ECO:0000256" key="6">
    <source>
        <dbReference type="ARBA" id="ARBA00022777"/>
    </source>
</evidence>
<dbReference type="PANTHER" id="PTHR22984:SF25">
    <property type="entry name" value="PROTEIN KINASE DOMAIN-CONTAINING PROTEIN"/>
    <property type="match status" value="1"/>
</dbReference>
<evidence type="ECO:0000256" key="9">
    <source>
        <dbReference type="ARBA" id="ARBA00048679"/>
    </source>
</evidence>
<evidence type="ECO:0000256" key="4">
    <source>
        <dbReference type="ARBA" id="ARBA00022679"/>
    </source>
</evidence>
<dbReference type="PANTHER" id="PTHR22984">
    <property type="entry name" value="SERINE/THREONINE-PROTEIN KINASE PIM"/>
    <property type="match status" value="1"/>
</dbReference>
<dbReference type="EC" id="2.7.11.1" evidence="2"/>
<dbReference type="InterPro" id="IPR011009">
    <property type="entry name" value="Kinase-like_dom_sf"/>
</dbReference>